<sequence length="121" mass="12430">MYARHAQGALAPETERALRKAALAFTSWAVAQGPDALPAAPETVAAYVDALAAQGKKPASIRQVIWAIATLHRAAGLPDPHQGGAGPLGAQTHGPEPRHASASGRPARRRRGCPNPGHGGD</sequence>
<gene>
    <name evidence="3" type="ORF">JMJ55_29945</name>
</gene>
<dbReference type="Gene3D" id="1.10.150.130">
    <property type="match status" value="1"/>
</dbReference>
<protein>
    <submittedName>
        <fullName evidence="3">Site-specific integrase</fullName>
    </submittedName>
</protein>
<evidence type="ECO:0000256" key="2">
    <source>
        <dbReference type="SAM" id="MobiDB-lite"/>
    </source>
</evidence>
<organism evidence="3 4">
    <name type="scientific">Belnapia mucosa</name>
    <dbReference type="NCBI Taxonomy" id="2804532"/>
    <lineage>
        <taxon>Bacteria</taxon>
        <taxon>Pseudomonadati</taxon>
        <taxon>Pseudomonadota</taxon>
        <taxon>Alphaproteobacteria</taxon>
        <taxon>Acetobacterales</taxon>
        <taxon>Roseomonadaceae</taxon>
        <taxon>Belnapia</taxon>
    </lineage>
</organism>
<keyword evidence="1" id="KW-0238">DNA-binding</keyword>
<dbReference type="SUPFAM" id="SSF47823">
    <property type="entry name" value="lambda integrase-like, N-terminal domain"/>
    <property type="match status" value="1"/>
</dbReference>
<comment type="caution">
    <text evidence="3">The sequence shown here is derived from an EMBL/GenBank/DDBJ whole genome shotgun (WGS) entry which is preliminary data.</text>
</comment>
<evidence type="ECO:0000256" key="1">
    <source>
        <dbReference type="ARBA" id="ARBA00023125"/>
    </source>
</evidence>
<reference evidence="3 4" key="1">
    <citation type="submission" date="2021-01" db="EMBL/GenBank/DDBJ databases">
        <title>Belnapia mucosa sp. nov. and Belnapia arida sp. nov., isolated from the Tabernas Desert (Almeria, Spain).</title>
        <authorList>
            <person name="Molina-Menor E."/>
            <person name="Vidal-Verdu A."/>
            <person name="Calonge A."/>
            <person name="Satari L."/>
            <person name="Pereto Magraner J."/>
            <person name="Porcar Miralles M."/>
        </authorList>
    </citation>
    <scope>NUCLEOTIDE SEQUENCE [LARGE SCALE GENOMIC DNA]</scope>
    <source>
        <strain evidence="3 4">T6</strain>
    </source>
</reference>
<name>A0ABS1VCY3_9PROT</name>
<keyword evidence="4" id="KW-1185">Reference proteome</keyword>
<feature type="region of interest" description="Disordered" evidence="2">
    <location>
        <begin position="75"/>
        <end position="121"/>
    </location>
</feature>
<dbReference type="Proteomes" id="UP000606490">
    <property type="component" value="Unassembled WGS sequence"/>
</dbReference>
<dbReference type="EMBL" id="JAEUXJ010000049">
    <property type="protein sequence ID" value="MBL6459534.1"/>
    <property type="molecule type" value="Genomic_DNA"/>
</dbReference>
<accession>A0ABS1VCY3</accession>
<dbReference type="InterPro" id="IPR010998">
    <property type="entry name" value="Integrase_recombinase_N"/>
</dbReference>
<evidence type="ECO:0000313" key="4">
    <source>
        <dbReference type="Proteomes" id="UP000606490"/>
    </source>
</evidence>
<evidence type="ECO:0000313" key="3">
    <source>
        <dbReference type="EMBL" id="MBL6459534.1"/>
    </source>
</evidence>
<proteinExistence type="predicted"/>